<protein>
    <submittedName>
        <fullName evidence="1">Uncharacterized protein</fullName>
    </submittedName>
</protein>
<dbReference type="OrthoDB" id="424974at2759"/>
<organism evidence="1 2">
    <name type="scientific">Aspergillus pseudonomiae</name>
    <dbReference type="NCBI Taxonomy" id="1506151"/>
    <lineage>
        <taxon>Eukaryota</taxon>
        <taxon>Fungi</taxon>
        <taxon>Dikarya</taxon>
        <taxon>Ascomycota</taxon>
        <taxon>Pezizomycotina</taxon>
        <taxon>Eurotiomycetes</taxon>
        <taxon>Eurotiomycetidae</taxon>
        <taxon>Eurotiales</taxon>
        <taxon>Aspergillaceae</taxon>
        <taxon>Aspergillus</taxon>
        <taxon>Aspergillus subgen. Circumdati</taxon>
    </lineage>
</organism>
<dbReference type="GeneID" id="43675405"/>
<proteinExistence type="predicted"/>
<accession>A0A5N7DLC2</accession>
<name>A0A5N7DLC2_9EURO</name>
<evidence type="ECO:0000313" key="1">
    <source>
        <dbReference type="EMBL" id="KAE8406909.1"/>
    </source>
</evidence>
<evidence type="ECO:0000313" key="2">
    <source>
        <dbReference type="Proteomes" id="UP000325579"/>
    </source>
</evidence>
<dbReference type="AlphaFoldDB" id="A0A5N7DLC2"/>
<dbReference type="EMBL" id="ML736751">
    <property type="protein sequence ID" value="KAE8406909.1"/>
    <property type="molecule type" value="Genomic_DNA"/>
</dbReference>
<sequence length="159" mass="18170">MPVTDLSPHLDMHSCAIVFLICHLCCLSRIKDENILTTGWNKCLSFFRSYRSQSRSAKRCLRIMEAVRGDPFPPQKYTHPVNLRDSSSSQCQNVLLQHEMEYPRHFFEPAMPGDQTTSWISDPVEINWLSIFPFVQGLDDGNSGLGEIGLETDAMPERH</sequence>
<reference evidence="1 2" key="1">
    <citation type="submission" date="2019-04" db="EMBL/GenBank/DDBJ databases">
        <authorList>
            <consortium name="DOE Joint Genome Institute"/>
            <person name="Mondo S."/>
            <person name="Kjaerbolling I."/>
            <person name="Vesth T."/>
            <person name="Frisvad J.C."/>
            <person name="Nybo J.L."/>
            <person name="Theobald S."/>
            <person name="Kildgaard S."/>
            <person name="Isbrandt T."/>
            <person name="Kuo A."/>
            <person name="Sato A."/>
            <person name="Lyhne E.K."/>
            <person name="Kogle M.E."/>
            <person name="Wiebenga A."/>
            <person name="Kun R.S."/>
            <person name="Lubbers R.J."/>
            <person name="Makela M.R."/>
            <person name="Barry K."/>
            <person name="Chovatia M."/>
            <person name="Clum A."/>
            <person name="Daum C."/>
            <person name="Haridas S."/>
            <person name="He G."/>
            <person name="LaButti K."/>
            <person name="Lipzen A."/>
            <person name="Riley R."/>
            <person name="Salamov A."/>
            <person name="Simmons B.A."/>
            <person name="Magnuson J.K."/>
            <person name="Henrissat B."/>
            <person name="Mortensen U.H."/>
            <person name="Larsen T.O."/>
            <person name="Devries R.P."/>
            <person name="Grigoriev I.V."/>
            <person name="Machida M."/>
            <person name="Baker S.E."/>
            <person name="Andersen M.R."/>
            <person name="Cantor M.N."/>
            <person name="Hua S.X."/>
        </authorList>
    </citation>
    <scope>NUCLEOTIDE SEQUENCE [LARGE SCALE GENOMIC DNA]</scope>
    <source>
        <strain evidence="1 2">CBS 119388</strain>
    </source>
</reference>
<gene>
    <name evidence="1" type="ORF">BDV37DRAFT_46859</name>
</gene>
<dbReference type="RefSeq" id="XP_031944228.1">
    <property type="nucleotide sequence ID" value="XM_032090714.1"/>
</dbReference>
<dbReference type="Proteomes" id="UP000325579">
    <property type="component" value="Unassembled WGS sequence"/>
</dbReference>
<keyword evidence="2" id="KW-1185">Reference proteome</keyword>